<reference evidence="1 2" key="1">
    <citation type="submission" date="2023-08" db="EMBL/GenBank/DDBJ databases">
        <title>Annotated Genome Sequence of Vanrija albida AlHP1.</title>
        <authorList>
            <person name="Herzog R."/>
        </authorList>
    </citation>
    <scope>NUCLEOTIDE SEQUENCE [LARGE SCALE GENOMIC DNA]</scope>
    <source>
        <strain evidence="1 2">AlHP1</strain>
    </source>
</reference>
<dbReference type="EMBL" id="JBBXJM010000005">
    <property type="protein sequence ID" value="KAL1407830.1"/>
    <property type="molecule type" value="Genomic_DNA"/>
</dbReference>
<gene>
    <name evidence="1" type="ORF">Q8F55_007266</name>
</gene>
<keyword evidence="2" id="KW-1185">Reference proteome</keyword>
<evidence type="ECO:0008006" key="3">
    <source>
        <dbReference type="Google" id="ProtNLM"/>
    </source>
</evidence>
<sequence length="132" mass="13289">MSISPANTTINGITCAGRDMAAMKACCVGSGAIYLGGPIGNANSKLDASFCGYTKSEVESTKDFVACIQKAFNIPDRASLVKENFTELSAGKVNVSCKGDLPPSSAAVALAPSGKWAALALAAVLASSVVAL</sequence>
<dbReference type="RefSeq" id="XP_069207774.1">
    <property type="nucleotide sequence ID" value="XM_069355703.1"/>
</dbReference>
<evidence type="ECO:0000313" key="1">
    <source>
        <dbReference type="EMBL" id="KAL1407830.1"/>
    </source>
</evidence>
<protein>
    <recommendedName>
        <fullName evidence="3">Hydrophobin</fullName>
    </recommendedName>
</protein>
<dbReference type="Proteomes" id="UP001565368">
    <property type="component" value="Unassembled WGS sequence"/>
</dbReference>
<evidence type="ECO:0000313" key="2">
    <source>
        <dbReference type="Proteomes" id="UP001565368"/>
    </source>
</evidence>
<accession>A0ABR3PZG3</accession>
<comment type="caution">
    <text evidence="1">The sequence shown here is derived from an EMBL/GenBank/DDBJ whole genome shotgun (WGS) entry which is preliminary data.</text>
</comment>
<organism evidence="1 2">
    <name type="scientific">Vanrija albida</name>
    <dbReference type="NCBI Taxonomy" id="181172"/>
    <lineage>
        <taxon>Eukaryota</taxon>
        <taxon>Fungi</taxon>
        <taxon>Dikarya</taxon>
        <taxon>Basidiomycota</taxon>
        <taxon>Agaricomycotina</taxon>
        <taxon>Tremellomycetes</taxon>
        <taxon>Trichosporonales</taxon>
        <taxon>Trichosporonaceae</taxon>
        <taxon>Vanrija</taxon>
    </lineage>
</organism>
<dbReference type="GeneID" id="95988309"/>
<name>A0ABR3PZG3_9TREE</name>
<proteinExistence type="predicted"/>